<evidence type="ECO:0000256" key="1">
    <source>
        <dbReference type="SAM" id="MobiDB-lite"/>
    </source>
</evidence>
<dbReference type="PANTHER" id="PTHR43649">
    <property type="entry name" value="ARABINOSE-BINDING PROTEIN-RELATED"/>
    <property type="match status" value="1"/>
</dbReference>
<dbReference type="Proteomes" id="UP000644727">
    <property type="component" value="Unassembled WGS sequence"/>
</dbReference>
<proteinExistence type="predicted"/>
<evidence type="ECO:0000256" key="2">
    <source>
        <dbReference type="SAM" id="SignalP"/>
    </source>
</evidence>
<dbReference type="PANTHER" id="PTHR43649:SF30">
    <property type="entry name" value="ABC TRANSPORTER SUBSTRATE-BINDING PROTEIN"/>
    <property type="match status" value="1"/>
</dbReference>
<evidence type="ECO:0000313" key="4">
    <source>
        <dbReference type="Proteomes" id="UP000644727"/>
    </source>
</evidence>
<accession>A0ABR9VYA9</accession>
<dbReference type="Gene3D" id="3.40.190.10">
    <property type="entry name" value="Periplasmic binding protein-like II"/>
    <property type="match status" value="1"/>
</dbReference>
<keyword evidence="4" id="KW-1185">Reference proteome</keyword>
<feature type="region of interest" description="Disordered" evidence="1">
    <location>
        <begin position="28"/>
        <end position="52"/>
    </location>
</feature>
<dbReference type="EMBL" id="JADEYR010000002">
    <property type="protein sequence ID" value="MBE9403177.1"/>
    <property type="molecule type" value="Genomic_DNA"/>
</dbReference>
<feature type="signal peptide" evidence="2">
    <location>
        <begin position="1"/>
        <end position="24"/>
    </location>
</feature>
<dbReference type="InterPro" id="IPR050490">
    <property type="entry name" value="Bact_solute-bd_prot1"/>
</dbReference>
<dbReference type="SUPFAM" id="SSF53850">
    <property type="entry name" value="Periplasmic binding protein-like II"/>
    <property type="match status" value="1"/>
</dbReference>
<dbReference type="InterPro" id="IPR006059">
    <property type="entry name" value="SBP"/>
</dbReference>
<feature type="chain" id="PRO_5046069640" evidence="2">
    <location>
        <begin position="25"/>
        <end position="438"/>
    </location>
</feature>
<keyword evidence="2" id="KW-0732">Signal</keyword>
<protein>
    <submittedName>
        <fullName evidence="3">Extracellular solute-binding protein</fullName>
    </submittedName>
</protein>
<gene>
    <name evidence="3" type="ORF">IOE58_02845</name>
</gene>
<organism evidence="3 4">
    <name type="scientific">Brachybacterium epidermidis</name>
    <dbReference type="NCBI Taxonomy" id="2781983"/>
    <lineage>
        <taxon>Bacteria</taxon>
        <taxon>Bacillati</taxon>
        <taxon>Actinomycetota</taxon>
        <taxon>Actinomycetes</taxon>
        <taxon>Micrococcales</taxon>
        <taxon>Dermabacteraceae</taxon>
        <taxon>Brachybacterium</taxon>
    </lineage>
</organism>
<dbReference type="Pfam" id="PF01547">
    <property type="entry name" value="SBP_bac_1"/>
    <property type="match status" value="1"/>
</dbReference>
<reference evidence="3 4" key="1">
    <citation type="submission" date="2020-10" db="EMBL/GenBank/DDBJ databases">
        <title>Draft genome and description of Brachybacterium epidermidis sp nov.</title>
        <authorList>
            <person name="Boxberger M."/>
            <person name="La Scola B."/>
        </authorList>
    </citation>
    <scope>NUCLEOTIDE SEQUENCE [LARGE SCALE GENOMIC DNA]</scope>
    <source>
        <strain evidence="3 4">Marseille-Q2903</strain>
    </source>
</reference>
<evidence type="ECO:0000313" key="3">
    <source>
        <dbReference type="EMBL" id="MBE9403177.1"/>
    </source>
</evidence>
<sequence>MNTIVRRRLLQIMGAGGLTAAAVACTPNEDSGSGTGSGGSDGGGGSGNGLEFIWPGTSDPETAVANDLKAAMGEQGTEIEYNFLSWNDMQQQLSVRIQANDAPDLTMTQDVTDWVAMGALASLDERTADIDTSLFRPGTLEYSTMDGSLYALPYSAQSWTLVVNRELAEAAGIDPEGIATYEDMEAAATELTGGGTYGFCIPMQNPRFAFRTFMTAAYANGFNPGDYAEPETEKWVQTLDHLRAFNDLRPDADKAWAYPEMFRSFANGETAMIAAGSFFTANVYELSPEIVGSSVQIPYPTGPSGSDKSVPISNAGFALFEGSENQDAGWTVMEELLKPEWQARLTAVAHAPATTDITIDDLRPWIEQYYPDAVEGHIAHCEAQMRIADERGTELQKIPGQPAIEPEFQIIFNEFIAGSIDAEEAVEKMSERFGSVAG</sequence>
<name>A0ABR9VYA9_9MICO</name>
<feature type="compositionally biased region" description="Gly residues" evidence="1">
    <location>
        <begin position="33"/>
        <end position="48"/>
    </location>
</feature>
<dbReference type="PROSITE" id="PS51257">
    <property type="entry name" value="PROKAR_LIPOPROTEIN"/>
    <property type="match status" value="1"/>
</dbReference>
<dbReference type="RefSeq" id="WP_193864944.1">
    <property type="nucleotide sequence ID" value="NZ_JADEYR010000002.1"/>
</dbReference>
<comment type="caution">
    <text evidence="3">The sequence shown here is derived from an EMBL/GenBank/DDBJ whole genome shotgun (WGS) entry which is preliminary data.</text>
</comment>